<evidence type="ECO:0000259" key="1">
    <source>
        <dbReference type="Pfam" id="PF00117"/>
    </source>
</evidence>
<protein>
    <recommendedName>
        <fullName evidence="1">Glutamine amidotransferase domain-containing protein</fullName>
    </recommendedName>
</protein>
<organism evidence="2 3">
    <name type="scientific">Penicillium vulpinum</name>
    <dbReference type="NCBI Taxonomy" id="29845"/>
    <lineage>
        <taxon>Eukaryota</taxon>
        <taxon>Fungi</taxon>
        <taxon>Dikarya</taxon>
        <taxon>Ascomycota</taxon>
        <taxon>Pezizomycotina</taxon>
        <taxon>Eurotiomycetes</taxon>
        <taxon>Eurotiomycetidae</taxon>
        <taxon>Eurotiales</taxon>
        <taxon>Aspergillaceae</taxon>
        <taxon>Penicillium</taxon>
    </lineage>
</organism>
<dbReference type="PANTHER" id="PTHR42695:SF5">
    <property type="entry name" value="GLUTAMINE AMIDOTRANSFERASE YLR126C-RELATED"/>
    <property type="match status" value="1"/>
</dbReference>
<reference evidence="3" key="1">
    <citation type="journal article" date="2017" name="Nat. Microbiol.">
        <title>Global analysis of biosynthetic gene clusters reveals vast potential of secondary metabolite production in Penicillium species.</title>
        <authorList>
            <person name="Nielsen J.C."/>
            <person name="Grijseels S."/>
            <person name="Prigent S."/>
            <person name="Ji B."/>
            <person name="Dainat J."/>
            <person name="Nielsen K.F."/>
            <person name="Frisvad J.C."/>
            <person name="Workman M."/>
            <person name="Nielsen J."/>
        </authorList>
    </citation>
    <scope>NUCLEOTIDE SEQUENCE [LARGE SCALE GENOMIC DNA]</scope>
    <source>
        <strain evidence="3">IBT 29486</strain>
    </source>
</reference>
<dbReference type="Proteomes" id="UP000191518">
    <property type="component" value="Unassembled WGS sequence"/>
</dbReference>
<dbReference type="GO" id="GO:0005634">
    <property type="term" value="C:nucleus"/>
    <property type="evidence" value="ECO:0007669"/>
    <property type="project" value="TreeGrafter"/>
</dbReference>
<dbReference type="InterPro" id="IPR017926">
    <property type="entry name" value="GATASE"/>
</dbReference>
<feature type="domain" description="Glutamine amidotransferase" evidence="1">
    <location>
        <begin position="69"/>
        <end position="205"/>
    </location>
</feature>
<dbReference type="PROSITE" id="PS51273">
    <property type="entry name" value="GATASE_TYPE_1"/>
    <property type="match status" value="1"/>
</dbReference>
<dbReference type="GO" id="GO:0005829">
    <property type="term" value="C:cytosol"/>
    <property type="evidence" value="ECO:0007669"/>
    <property type="project" value="TreeGrafter"/>
</dbReference>
<sequence length="225" mass="25347">MIPCIRIHIAILVCDTPIQPVLKKYGDYFAIFQDILRQGFKDLERSEKLKDITVEFSEYHMMGNNRFPDLQDVDAILLTGSKHDAWADDQWICDLTSNVREAVLTHKKPVVGICFGHQILARALGAQLGRNEAGWEVSVEKLTLTEAGKKLFGKDTLSIQQMHRDIVFKPPVNCTNLATSPKCEVQGLYLPKRVLSVQGHPEFNEGIMACLLEARHENGTFGDEL</sequence>
<dbReference type="PANTHER" id="PTHR42695">
    <property type="entry name" value="GLUTAMINE AMIDOTRANSFERASE YLR126C-RELATED"/>
    <property type="match status" value="1"/>
</dbReference>
<name>A0A1V6SBG6_9EURO</name>
<dbReference type="EMBL" id="MDYP01000003">
    <property type="protein sequence ID" value="OQE11074.1"/>
    <property type="molecule type" value="Genomic_DNA"/>
</dbReference>
<comment type="caution">
    <text evidence="2">The sequence shown here is derived from an EMBL/GenBank/DDBJ whole genome shotgun (WGS) entry which is preliminary data.</text>
</comment>
<dbReference type="AlphaFoldDB" id="A0A1V6SBG6"/>
<dbReference type="Pfam" id="PF00117">
    <property type="entry name" value="GATase"/>
    <property type="match status" value="1"/>
</dbReference>
<keyword evidence="3" id="KW-1185">Reference proteome</keyword>
<dbReference type="SUPFAM" id="SSF52317">
    <property type="entry name" value="Class I glutamine amidotransferase-like"/>
    <property type="match status" value="1"/>
</dbReference>
<proteinExistence type="predicted"/>
<evidence type="ECO:0000313" key="3">
    <source>
        <dbReference type="Proteomes" id="UP000191518"/>
    </source>
</evidence>
<evidence type="ECO:0000313" key="2">
    <source>
        <dbReference type="EMBL" id="OQE11074.1"/>
    </source>
</evidence>
<gene>
    <name evidence="2" type="ORF">PENVUL_c003G01697</name>
</gene>
<dbReference type="InterPro" id="IPR044992">
    <property type="entry name" value="ChyE-like"/>
</dbReference>
<accession>A0A1V6SBG6</accession>
<dbReference type="InterPro" id="IPR029062">
    <property type="entry name" value="Class_I_gatase-like"/>
</dbReference>
<dbReference type="Gene3D" id="3.40.50.880">
    <property type="match status" value="1"/>
</dbReference>
<dbReference type="STRING" id="29845.A0A1V6SBG6"/>
<dbReference type="CDD" id="cd01741">
    <property type="entry name" value="GATase1_1"/>
    <property type="match status" value="1"/>
</dbReference>